<dbReference type="Proteomes" id="UP000177092">
    <property type="component" value="Unassembled WGS sequence"/>
</dbReference>
<dbReference type="STRING" id="1798384.A3D03_03385"/>
<sequence>MKKKIQYKNEPIHAQVIHDFLPGPEELVMKDEQVKVTLSLSKKSVEFFKDVAKKQNVAYQSMIRRLLDMYTSQHVPS</sequence>
<dbReference type="EMBL" id="MFJN01000052">
    <property type="protein sequence ID" value="OGG20245.1"/>
    <property type="molecule type" value="Genomic_DNA"/>
</dbReference>
<proteinExistence type="predicted"/>
<protein>
    <submittedName>
        <fullName evidence="1">CopG family transcriptional regulator</fullName>
    </submittedName>
</protein>
<dbReference type="AlphaFoldDB" id="A0A1F6A682"/>
<evidence type="ECO:0000313" key="1">
    <source>
        <dbReference type="EMBL" id="OGG20245.1"/>
    </source>
</evidence>
<organism evidence="1 2">
    <name type="scientific">Candidatus Gottesmanbacteria bacterium RIFCSPHIGHO2_02_FULL_40_13</name>
    <dbReference type="NCBI Taxonomy" id="1798384"/>
    <lineage>
        <taxon>Bacteria</taxon>
        <taxon>Candidatus Gottesmaniibacteriota</taxon>
    </lineage>
</organism>
<reference evidence="1 2" key="1">
    <citation type="journal article" date="2016" name="Nat. Commun.">
        <title>Thousands of microbial genomes shed light on interconnected biogeochemical processes in an aquifer system.</title>
        <authorList>
            <person name="Anantharaman K."/>
            <person name="Brown C.T."/>
            <person name="Hug L.A."/>
            <person name="Sharon I."/>
            <person name="Castelle C.J."/>
            <person name="Probst A.J."/>
            <person name="Thomas B.C."/>
            <person name="Singh A."/>
            <person name="Wilkins M.J."/>
            <person name="Karaoz U."/>
            <person name="Brodie E.L."/>
            <person name="Williams K.H."/>
            <person name="Hubbard S.S."/>
            <person name="Banfield J.F."/>
        </authorList>
    </citation>
    <scope>NUCLEOTIDE SEQUENCE [LARGE SCALE GENOMIC DNA]</scope>
</reference>
<accession>A0A1F6A682</accession>
<gene>
    <name evidence="1" type="ORF">A3D03_03385</name>
</gene>
<name>A0A1F6A682_9BACT</name>
<evidence type="ECO:0000313" key="2">
    <source>
        <dbReference type="Proteomes" id="UP000177092"/>
    </source>
</evidence>
<comment type="caution">
    <text evidence="1">The sequence shown here is derived from an EMBL/GenBank/DDBJ whole genome shotgun (WGS) entry which is preliminary data.</text>
</comment>